<dbReference type="Pfam" id="PF04306">
    <property type="entry name" value="DUF456"/>
    <property type="match status" value="1"/>
</dbReference>
<organism evidence="2 3">
    <name type="scientific">Chitinibacter bivalviorum</name>
    <dbReference type="NCBI Taxonomy" id="2739434"/>
    <lineage>
        <taxon>Bacteria</taxon>
        <taxon>Pseudomonadati</taxon>
        <taxon>Pseudomonadota</taxon>
        <taxon>Betaproteobacteria</taxon>
        <taxon>Neisseriales</taxon>
        <taxon>Chitinibacteraceae</taxon>
        <taxon>Chitinibacter</taxon>
    </lineage>
</organism>
<protein>
    <submittedName>
        <fullName evidence="2">DUF456 family protein</fullName>
    </submittedName>
</protein>
<keyword evidence="1" id="KW-1133">Transmembrane helix</keyword>
<dbReference type="Proteomes" id="UP000509597">
    <property type="component" value="Chromosome"/>
</dbReference>
<feature type="transmembrane region" description="Helical" evidence="1">
    <location>
        <begin position="129"/>
        <end position="157"/>
    </location>
</feature>
<accession>A0A7H9BKD8</accession>
<feature type="transmembrane region" description="Helical" evidence="1">
    <location>
        <begin position="12"/>
        <end position="41"/>
    </location>
</feature>
<proteinExistence type="predicted"/>
<evidence type="ECO:0000313" key="3">
    <source>
        <dbReference type="Proteomes" id="UP000509597"/>
    </source>
</evidence>
<dbReference type="KEGG" id="chiz:HQ393_11070"/>
<sequence length="159" mass="16582">MDAIWWVLSIGLMLLGIAGIILPLLPSMPLVFAGMLILAWQQDFQTVSVYTVIALGVMAIIASLLDYLAGALGAKAAGASKQAVWGATAGALLGILAGPFGLIFGPLIGAATGEFYASRQLWQSGKVGLASWIGMILGAIAKIAIVFAMLGVFWLAYWI</sequence>
<evidence type="ECO:0000256" key="1">
    <source>
        <dbReference type="SAM" id="Phobius"/>
    </source>
</evidence>
<name>A0A7H9BKD8_9NEIS</name>
<feature type="transmembrane region" description="Helical" evidence="1">
    <location>
        <begin position="47"/>
        <end position="72"/>
    </location>
</feature>
<dbReference type="RefSeq" id="WP_179355231.1">
    <property type="nucleotide sequence ID" value="NZ_CP058627.1"/>
</dbReference>
<dbReference type="InterPro" id="IPR007403">
    <property type="entry name" value="DUF456"/>
</dbReference>
<evidence type="ECO:0000313" key="2">
    <source>
        <dbReference type="EMBL" id="QLG88728.1"/>
    </source>
</evidence>
<dbReference type="PANTHER" id="PTHR39165:SF1">
    <property type="entry name" value="DUF456 DOMAIN-CONTAINING PROTEIN"/>
    <property type="match status" value="1"/>
</dbReference>
<keyword evidence="1" id="KW-0812">Transmembrane</keyword>
<dbReference type="PANTHER" id="PTHR39165">
    <property type="entry name" value="IG HYPOTHETICAL 17883"/>
    <property type="match status" value="1"/>
</dbReference>
<reference evidence="2 3" key="1">
    <citation type="submission" date="2020-07" db="EMBL/GenBank/DDBJ databases">
        <title>Complete genome sequence of Chitinibacter sp. 2T18.</title>
        <authorList>
            <person name="Bae J.-W."/>
            <person name="Choi J.-W."/>
        </authorList>
    </citation>
    <scope>NUCLEOTIDE SEQUENCE [LARGE SCALE GENOMIC DNA]</scope>
    <source>
        <strain evidence="2 3">2T18</strain>
    </source>
</reference>
<keyword evidence="1" id="KW-0472">Membrane</keyword>
<feature type="transmembrane region" description="Helical" evidence="1">
    <location>
        <begin position="84"/>
        <end position="109"/>
    </location>
</feature>
<dbReference type="EMBL" id="CP058627">
    <property type="protein sequence ID" value="QLG88728.1"/>
    <property type="molecule type" value="Genomic_DNA"/>
</dbReference>
<keyword evidence="3" id="KW-1185">Reference proteome</keyword>
<dbReference type="AlphaFoldDB" id="A0A7H9BKD8"/>
<gene>
    <name evidence="2" type="ORF">HQ393_11070</name>
</gene>